<name>A0A285UNW9_9STAP</name>
<evidence type="ECO:0000256" key="1">
    <source>
        <dbReference type="ARBA" id="ARBA00006754"/>
    </source>
</evidence>
<dbReference type="AlphaFoldDB" id="A0A285UNW9"/>
<keyword evidence="4" id="KW-1185">Reference proteome</keyword>
<comment type="similarity">
    <text evidence="1">Belongs to the CdaR family.</text>
</comment>
<dbReference type="Pfam" id="PF13556">
    <property type="entry name" value="HTH_30"/>
    <property type="match status" value="1"/>
</dbReference>
<dbReference type="PANTHER" id="PTHR33744">
    <property type="entry name" value="CARBOHYDRATE DIACID REGULATOR"/>
    <property type="match status" value="1"/>
</dbReference>
<dbReference type="SMART" id="SM00989">
    <property type="entry name" value="V4R"/>
    <property type="match status" value="1"/>
</dbReference>
<dbReference type="Pfam" id="PF17853">
    <property type="entry name" value="GGDEF_2"/>
    <property type="match status" value="1"/>
</dbReference>
<organism evidence="3 4">
    <name type="scientific">Salinicoccus kekensis</name>
    <dbReference type="NCBI Taxonomy" id="714307"/>
    <lineage>
        <taxon>Bacteria</taxon>
        <taxon>Bacillati</taxon>
        <taxon>Bacillota</taxon>
        <taxon>Bacilli</taxon>
        <taxon>Bacillales</taxon>
        <taxon>Staphylococcaceae</taxon>
        <taxon>Salinicoccus</taxon>
    </lineage>
</organism>
<dbReference type="RefSeq" id="WP_097041721.1">
    <property type="nucleotide sequence ID" value="NZ_OBQF01000005.1"/>
</dbReference>
<dbReference type="EMBL" id="OBQF01000005">
    <property type="protein sequence ID" value="SOC43584.1"/>
    <property type="molecule type" value="Genomic_DNA"/>
</dbReference>
<dbReference type="InterPro" id="IPR024096">
    <property type="entry name" value="NO_sig/Golgi_transp_ligand-bd"/>
</dbReference>
<dbReference type="Gene3D" id="1.10.10.2840">
    <property type="entry name" value="PucR C-terminal helix-turn-helix domain"/>
    <property type="match status" value="1"/>
</dbReference>
<dbReference type="InterPro" id="IPR041522">
    <property type="entry name" value="CdaR_GGDEF"/>
</dbReference>
<dbReference type="PANTHER" id="PTHR33744:SF1">
    <property type="entry name" value="DNA-BINDING TRANSCRIPTIONAL ACTIVATOR ADER"/>
    <property type="match status" value="1"/>
</dbReference>
<gene>
    <name evidence="3" type="ORF">SAMN05878391_2030</name>
</gene>
<dbReference type="Gene3D" id="3.30.1380.20">
    <property type="entry name" value="Trafficking protein particle complex subunit 3"/>
    <property type="match status" value="1"/>
</dbReference>
<evidence type="ECO:0000259" key="2">
    <source>
        <dbReference type="SMART" id="SM00989"/>
    </source>
</evidence>
<dbReference type="OrthoDB" id="154713at2"/>
<accession>A0A285UNW9</accession>
<dbReference type="InterPro" id="IPR042070">
    <property type="entry name" value="PucR_C-HTH_sf"/>
</dbReference>
<evidence type="ECO:0000313" key="3">
    <source>
        <dbReference type="EMBL" id="SOC43584.1"/>
    </source>
</evidence>
<dbReference type="InterPro" id="IPR051448">
    <property type="entry name" value="CdaR-like_regulators"/>
</dbReference>
<reference evidence="4" key="1">
    <citation type="submission" date="2017-08" db="EMBL/GenBank/DDBJ databases">
        <authorList>
            <person name="Varghese N."/>
            <person name="Submissions S."/>
        </authorList>
    </citation>
    <scope>NUCLEOTIDE SEQUENCE [LARGE SCALE GENOMIC DNA]</scope>
    <source>
        <strain evidence="4">DSM 23173</strain>
    </source>
</reference>
<dbReference type="Pfam" id="PF06505">
    <property type="entry name" value="XylR_N"/>
    <property type="match status" value="1"/>
</dbReference>
<protein>
    <submittedName>
        <fullName evidence="3">V4R domain-containing protein</fullName>
    </submittedName>
</protein>
<feature type="domain" description="4-vinyl reductase 4VR" evidence="2">
    <location>
        <begin position="124"/>
        <end position="186"/>
    </location>
</feature>
<dbReference type="InterPro" id="IPR004096">
    <property type="entry name" value="V4R"/>
</dbReference>
<dbReference type="SUPFAM" id="SSF111126">
    <property type="entry name" value="Ligand-binding domain in the NO signalling and Golgi transport"/>
    <property type="match status" value="1"/>
</dbReference>
<dbReference type="InterPro" id="IPR025736">
    <property type="entry name" value="PucR_C-HTH_dom"/>
</dbReference>
<sequence length="615" mass="70753">MTYNVNDQRAEVRDLEEVLKLPDDQLSRIFHNRTVSIPVSALHALRQELVFSIGEDRTKGVFIRYGWHTGVTEGQKMRELNWKSEEELVMAGPMLHKMHGHLDDVIVEEMKYDDEDAINYIRAAWYNSYEVEKQLEFSGPADQPVCHTLCGFASGYLSSALGRPMLVKETKCMAVGDDNCEMVCKPIEDWGTDEHENTYYQSSSVIEELDEVTAKLKRERDYLTTAHDVHKQMMEIILSKKELENIAELLHNTTGLPIFIEDENHNITAKCNGTTIDFDLRELDTKVTHFFELSGGEGLLRTPIYFENKIRGYCSFVYTGGSRPTPLEYMIIDQTSLTASIVLLHENIRIQTAQNIRRSFLADILDEKMDEDELYKVAKYLDFNPEGDYWVFTMEKMGNEDELNLEIEANEKVLKHVNMFFKQRGIETFASYKFSQLIVALEDRPDNIMMKDKPGMINALLKHCREKYKNYKFNVGVSSVENNIRSIPDLYKETEIALNTRTDDSGGNILYYDDLGVEKLLFQISDQSMLNRFVESQIGDLLEADKHDELTETLKCYIENGMSINATSKAMSMSISGLRYRLEKISDLLGIEMDDTKALFSIYMALNVARVKKKS</sequence>
<evidence type="ECO:0000313" key="4">
    <source>
        <dbReference type="Proteomes" id="UP000219412"/>
    </source>
</evidence>
<dbReference type="Proteomes" id="UP000219412">
    <property type="component" value="Unassembled WGS sequence"/>
</dbReference>
<dbReference type="Pfam" id="PF02830">
    <property type="entry name" value="V4R"/>
    <property type="match status" value="1"/>
</dbReference>
<proteinExistence type="inferred from homology"/>
<dbReference type="InterPro" id="IPR010523">
    <property type="entry name" value="XylR_N"/>
</dbReference>